<dbReference type="EMBL" id="PYLZ01000004">
    <property type="protein sequence ID" value="PSW25108.1"/>
    <property type="molecule type" value="Genomic_DNA"/>
</dbReference>
<dbReference type="OrthoDB" id="5814522at2"/>
<name>A0A0J8VFW9_9GAMM</name>
<dbReference type="AlphaFoldDB" id="A0A0J8VFW9"/>
<gene>
    <name evidence="1" type="ORF">C9I94_09920</name>
</gene>
<evidence type="ECO:0000313" key="2">
    <source>
        <dbReference type="Proteomes" id="UP000240481"/>
    </source>
</evidence>
<keyword evidence="2" id="KW-1185">Reference proteome</keyword>
<organism evidence="1 2">
    <name type="scientific">Photobacterium swingsii</name>
    <dbReference type="NCBI Taxonomy" id="680026"/>
    <lineage>
        <taxon>Bacteria</taxon>
        <taxon>Pseudomonadati</taxon>
        <taxon>Pseudomonadota</taxon>
        <taxon>Gammaproteobacteria</taxon>
        <taxon>Vibrionales</taxon>
        <taxon>Vibrionaceae</taxon>
        <taxon>Photobacterium</taxon>
    </lineage>
</organism>
<evidence type="ECO:0000313" key="1">
    <source>
        <dbReference type="EMBL" id="PSW25108.1"/>
    </source>
</evidence>
<proteinExistence type="predicted"/>
<comment type="caution">
    <text evidence="1">The sequence shown here is derived from an EMBL/GenBank/DDBJ whole genome shotgun (WGS) entry which is preliminary data.</text>
</comment>
<dbReference type="Proteomes" id="UP000240481">
    <property type="component" value="Unassembled WGS sequence"/>
</dbReference>
<dbReference type="RefSeq" id="WP_048897684.1">
    <property type="nucleotide sequence ID" value="NZ_AP024853.1"/>
</dbReference>
<dbReference type="STRING" id="680026.AB733_04400"/>
<protein>
    <submittedName>
        <fullName evidence="1">Uncharacterized protein</fullName>
    </submittedName>
</protein>
<accession>A0A0J8VFW9</accession>
<sequence length="174" mass="18437">MKKLSRLSIISAIGGVAFVAHASIGFLSLDEKKHNLVTMSEQEMATVRGGFISINNTLINIGLTISTALNGSKVYTSQIANLTIDNGVLTTVGVDEVADPIKVVQNDNPGTGENTVSPSLSLQDGSIANIIQNTVDGANISIQTELNIEADVEGFLREQGNINRLENAILSHSY</sequence>
<reference evidence="1 2" key="1">
    <citation type="submission" date="2018-01" db="EMBL/GenBank/DDBJ databases">
        <title>Whole genome sequencing of Histamine producing bacteria.</title>
        <authorList>
            <person name="Butler K."/>
        </authorList>
    </citation>
    <scope>NUCLEOTIDE SEQUENCE [LARGE SCALE GENOMIC DNA]</scope>
    <source>
        <strain evidence="1 2">DSM 24669</strain>
    </source>
</reference>